<evidence type="ECO:0000256" key="7">
    <source>
        <dbReference type="ARBA" id="ARBA00023033"/>
    </source>
</evidence>
<dbReference type="GO" id="GO:0005506">
    <property type="term" value="F:iron ion binding"/>
    <property type="evidence" value="ECO:0007669"/>
    <property type="project" value="InterPro"/>
</dbReference>
<organism evidence="12 13">
    <name type="scientific">Durio zibethinus</name>
    <name type="common">Durian</name>
    <dbReference type="NCBI Taxonomy" id="66656"/>
    <lineage>
        <taxon>Eukaryota</taxon>
        <taxon>Viridiplantae</taxon>
        <taxon>Streptophyta</taxon>
        <taxon>Embryophyta</taxon>
        <taxon>Tracheophyta</taxon>
        <taxon>Spermatophyta</taxon>
        <taxon>Magnoliopsida</taxon>
        <taxon>eudicotyledons</taxon>
        <taxon>Gunneridae</taxon>
        <taxon>Pentapetalae</taxon>
        <taxon>rosids</taxon>
        <taxon>malvids</taxon>
        <taxon>Malvales</taxon>
        <taxon>Malvaceae</taxon>
        <taxon>Helicteroideae</taxon>
        <taxon>Durio</taxon>
    </lineage>
</organism>
<keyword evidence="11" id="KW-0732">Signal</keyword>
<evidence type="ECO:0000313" key="13">
    <source>
        <dbReference type="RefSeq" id="XP_022765955.1"/>
    </source>
</evidence>
<evidence type="ECO:0000256" key="8">
    <source>
        <dbReference type="ARBA" id="ARBA00023136"/>
    </source>
</evidence>
<keyword evidence="12" id="KW-1185">Reference proteome</keyword>
<comment type="subcellular location">
    <subcellularLocation>
        <location evidence="1">Membrane</location>
    </subcellularLocation>
</comment>
<dbReference type="InterPro" id="IPR050651">
    <property type="entry name" value="Plant_Cytochrome_P450_Monoox"/>
</dbReference>
<dbReference type="InterPro" id="IPR017972">
    <property type="entry name" value="Cyt_P450_CS"/>
</dbReference>
<proteinExistence type="inferred from homology"/>
<dbReference type="GO" id="GO:0020037">
    <property type="term" value="F:heme binding"/>
    <property type="evidence" value="ECO:0007669"/>
    <property type="project" value="InterPro"/>
</dbReference>
<evidence type="ECO:0000256" key="3">
    <source>
        <dbReference type="ARBA" id="ARBA00022617"/>
    </source>
</evidence>
<keyword evidence="8" id="KW-0472">Membrane</keyword>
<dbReference type="CDD" id="cd20653">
    <property type="entry name" value="CYP81"/>
    <property type="match status" value="1"/>
</dbReference>
<name>A0A6P6AMB5_DURZI</name>
<evidence type="ECO:0000256" key="2">
    <source>
        <dbReference type="ARBA" id="ARBA00010617"/>
    </source>
</evidence>
<evidence type="ECO:0000256" key="11">
    <source>
        <dbReference type="SAM" id="SignalP"/>
    </source>
</evidence>
<evidence type="ECO:0000256" key="5">
    <source>
        <dbReference type="ARBA" id="ARBA00023002"/>
    </source>
</evidence>
<keyword evidence="6 9" id="KW-0408">Iron</keyword>
<evidence type="ECO:0000256" key="6">
    <source>
        <dbReference type="ARBA" id="ARBA00023004"/>
    </source>
</evidence>
<dbReference type="GO" id="GO:0004497">
    <property type="term" value="F:monooxygenase activity"/>
    <property type="evidence" value="ECO:0007669"/>
    <property type="project" value="UniProtKB-KW"/>
</dbReference>
<keyword evidence="5 10" id="KW-0560">Oxidoreductase</keyword>
<accession>A0A6P6AMB5</accession>
<keyword evidence="3 9" id="KW-0349">Heme</keyword>
<keyword evidence="4 9" id="KW-0479">Metal-binding</keyword>
<reference evidence="13" key="1">
    <citation type="submission" date="2025-08" db="UniProtKB">
        <authorList>
            <consortium name="RefSeq"/>
        </authorList>
    </citation>
    <scope>IDENTIFICATION</scope>
    <source>
        <tissue evidence="13">Fruit stalk</tissue>
    </source>
</reference>
<dbReference type="KEGG" id="dzi:111310830"/>
<evidence type="ECO:0000256" key="4">
    <source>
        <dbReference type="ARBA" id="ARBA00022723"/>
    </source>
</evidence>
<dbReference type="Proteomes" id="UP000515121">
    <property type="component" value="Unplaced"/>
</dbReference>
<evidence type="ECO:0000313" key="12">
    <source>
        <dbReference type="Proteomes" id="UP000515121"/>
    </source>
</evidence>
<dbReference type="RefSeq" id="XP_022765955.1">
    <property type="nucleotide sequence ID" value="XM_022910220.1"/>
</dbReference>
<dbReference type="InterPro" id="IPR036396">
    <property type="entry name" value="Cyt_P450_sf"/>
</dbReference>
<dbReference type="PANTHER" id="PTHR47947">
    <property type="entry name" value="CYTOCHROME P450 82C3-RELATED"/>
    <property type="match status" value="1"/>
</dbReference>
<dbReference type="InterPro" id="IPR001128">
    <property type="entry name" value="Cyt_P450"/>
</dbReference>
<dbReference type="PRINTS" id="PR00463">
    <property type="entry name" value="EP450I"/>
</dbReference>
<evidence type="ECO:0000256" key="1">
    <source>
        <dbReference type="ARBA" id="ARBA00004370"/>
    </source>
</evidence>
<dbReference type="AlphaFoldDB" id="A0A6P6AMB5"/>
<gene>
    <name evidence="13" type="primary">LOC111310830</name>
</gene>
<dbReference type="GeneID" id="111310830"/>
<dbReference type="FunFam" id="1.10.630.10:FF:000023">
    <property type="entry name" value="Cytochrome P450 family protein"/>
    <property type="match status" value="1"/>
</dbReference>
<comment type="cofactor">
    <cofactor evidence="9">
        <name>heme</name>
        <dbReference type="ChEBI" id="CHEBI:30413"/>
    </cofactor>
</comment>
<dbReference type="Gene3D" id="1.10.630.10">
    <property type="entry name" value="Cytochrome P450"/>
    <property type="match status" value="1"/>
</dbReference>
<feature type="chain" id="PRO_5028309801" evidence="11">
    <location>
        <begin position="19"/>
        <end position="506"/>
    </location>
</feature>
<feature type="signal peptide" evidence="11">
    <location>
        <begin position="1"/>
        <end position="18"/>
    </location>
</feature>
<dbReference type="PANTHER" id="PTHR47947:SF60">
    <property type="entry name" value="CYTOCHROME P450"/>
    <property type="match status" value="1"/>
</dbReference>
<protein>
    <submittedName>
        <fullName evidence="13">Cytochrome P450 81E8-like</fullName>
    </submittedName>
</protein>
<feature type="binding site" description="axial binding residue" evidence="9">
    <location>
        <position position="434"/>
    </location>
    <ligand>
        <name>heme</name>
        <dbReference type="ChEBI" id="CHEBI:30413"/>
    </ligand>
    <ligandPart>
        <name>Fe</name>
        <dbReference type="ChEBI" id="CHEBI:18248"/>
    </ligandPart>
</feature>
<dbReference type="InterPro" id="IPR002401">
    <property type="entry name" value="Cyt_P450_E_grp-I"/>
</dbReference>
<sequence>MGISWYLYLLFLALYVFTKHFLNKTQNFPPSPFPCLPIIGHFYLLKKTLHRTLSQISNRNGDIVLLQFGSRPVLVVSSPSAAEECFARNDIIFANRPGLLIGKHLGYNHTSLVLASYGENWRNLRGIASIEILSATRLQMLASIRNDEVKSLIRKFLDHQNQSVEMRTAFFELTLNVMMGMLAGKRYYGENLEDVEEARRFGEIHVETFKLIAKINIGDFLPWVKSIDFEKKLIECRNKRDKFMQDLIEQQRRRMMNNCDATRKKTMIEVFLSLQESEPEYYSDQIIRALVLVLLLAGTDTTVNAMEWAFSLLLNHPEVLKKAKAEIDNRVGYHRLIDESDLAQLPYLHCIINETLRMYPSAPLLLPHESSNECLLGGFHIPRGTTLLVNMWAIQNDPKIWVDPTRFFPERLEGLEGTRDGFRLMPFGSGRRGCPGENLGLRMVGLTLGSLIQCFEWSRIGKELVNMREGAGFTMRKAQPLEAKCTPCPTMLHFSNLIRVGHLTLR</sequence>
<keyword evidence="7 10" id="KW-0503">Monooxygenase</keyword>
<evidence type="ECO:0000256" key="10">
    <source>
        <dbReference type="RuleBase" id="RU000461"/>
    </source>
</evidence>
<dbReference type="Pfam" id="PF00067">
    <property type="entry name" value="p450"/>
    <property type="match status" value="1"/>
</dbReference>
<dbReference type="PRINTS" id="PR00385">
    <property type="entry name" value="P450"/>
</dbReference>
<dbReference type="GO" id="GO:0016705">
    <property type="term" value="F:oxidoreductase activity, acting on paired donors, with incorporation or reduction of molecular oxygen"/>
    <property type="evidence" value="ECO:0007669"/>
    <property type="project" value="InterPro"/>
</dbReference>
<comment type="similarity">
    <text evidence="2 10">Belongs to the cytochrome P450 family.</text>
</comment>
<evidence type="ECO:0000256" key="9">
    <source>
        <dbReference type="PIRSR" id="PIRSR602401-1"/>
    </source>
</evidence>
<dbReference type="OrthoDB" id="1055148at2759"/>
<dbReference type="PROSITE" id="PS00086">
    <property type="entry name" value="CYTOCHROME_P450"/>
    <property type="match status" value="1"/>
</dbReference>
<dbReference type="SUPFAM" id="SSF48264">
    <property type="entry name" value="Cytochrome P450"/>
    <property type="match status" value="1"/>
</dbReference>
<dbReference type="GO" id="GO:0016020">
    <property type="term" value="C:membrane"/>
    <property type="evidence" value="ECO:0007669"/>
    <property type="project" value="UniProtKB-SubCell"/>
</dbReference>